<keyword evidence="1" id="KW-0863">Zinc-finger</keyword>
<reference evidence="5" key="2">
    <citation type="submission" date="2022-01" db="EMBL/GenBank/DDBJ databases">
        <authorList>
            <person name="Yamashiro T."/>
            <person name="Shiraishi A."/>
            <person name="Satake H."/>
            <person name="Nakayama K."/>
        </authorList>
    </citation>
    <scope>NUCLEOTIDE SEQUENCE</scope>
</reference>
<feature type="domain" description="CCHC-type" evidence="4">
    <location>
        <begin position="524"/>
        <end position="538"/>
    </location>
</feature>
<dbReference type="InterPro" id="IPR001878">
    <property type="entry name" value="Znf_CCHC"/>
</dbReference>
<keyword evidence="1" id="KW-0862">Zinc</keyword>
<accession>A0ABQ5D9C9</accession>
<dbReference type="EMBL" id="BQNB010014903">
    <property type="protein sequence ID" value="GJT33719.1"/>
    <property type="molecule type" value="Genomic_DNA"/>
</dbReference>
<feature type="region of interest" description="Disordered" evidence="3">
    <location>
        <begin position="541"/>
        <end position="561"/>
    </location>
</feature>
<dbReference type="Pfam" id="PF14223">
    <property type="entry name" value="Retrotran_gag_2"/>
    <property type="match status" value="1"/>
</dbReference>
<protein>
    <submittedName>
        <fullName evidence="5">Ribonuclease H-like domain-containing protein</fullName>
    </submittedName>
</protein>
<dbReference type="InterPro" id="IPR036875">
    <property type="entry name" value="Znf_CCHC_sf"/>
</dbReference>
<evidence type="ECO:0000259" key="4">
    <source>
        <dbReference type="PROSITE" id="PS50158"/>
    </source>
</evidence>
<proteinExistence type="predicted"/>
<reference evidence="5" key="1">
    <citation type="journal article" date="2022" name="Int. J. Mol. Sci.">
        <title>Draft Genome of Tanacetum Coccineum: Genomic Comparison of Closely Related Tanacetum-Family Plants.</title>
        <authorList>
            <person name="Yamashiro T."/>
            <person name="Shiraishi A."/>
            <person name="Nakayama K."/>
            <person name="Satake H."/>
        </authorList>
    </citation>
    <scope>NUCLEOTIDE SEQUENCE</scope>
</reference>
<dbReference type="PROSITE" id="PS50158">
    <property type="entry name" value="ZF_CCHC"/>
    <property type="match status" value="1"/>
</dbReference>
<organism evidence="5 6">
    <name type="scientific">Tanacetum coccineum</name>
    <dbReference type="NCBI Taxonomy" id="301880"/>
    <lineage>
        <taxon>Eukaryota</taxon>
        <taxon>Viridiplantae</taxon>
        <taxon>Streptophyta</taxon>
        <taxon>Embryophyta</taxon>
        <taxon>Tracheophyta</taxon>
        <taxon>Spermatophyta</taxon>
        <taxon>Magnoliopsida</taxon>
        <taxon>eudicotyledons</taxon>
        <taxon>Gunneridae</taxon>
        <taxon>Pentapetalae</taxon>
        <taxon>asterids</taxon>
        <taxon>campanulids</taxon>
        <taxon>Asterales</taxon>
        <taxon>Asteraceae</taxon>
        <taxon>Asteroideae</taxon>
        <taxon>Anthemideae</taxon>
        <taxon>Anthemidinae</taxon>
        <taxon>Tanacetum</taxon>
    </lineage>
</organism>
<gene>
    <name evidence="5" type="ORF">Tco_0924138</name>
</gene>
<comment type="caution">
    <text evidence="5">The sequence shown here is derived from an EMBL/GenBank/DDBJ whole genome shotgun (WGS) entry which is preliminary data.</text>
</comment>
<evidence type="ECO:0000313" key="6">
    <source>
        <dbReference type="Proteomes" id="UP001151760"/>
    </source>
</evidence>
<keyword evidence="6" id="KW-1185">Reference proteome</keyword>
<dbReference type="Proteomes" id="UP001151760">
    <property type="component" value="Unassembled WGS sequence"/>
</dbReference>
<feature type="region of interest" description="Disordered" evidence="3">
    <location>
        <begin position="138"/>
        <end position="169"/>
    </location>
</feature>
<evidence type="ECO:0000256" key="3">
    <source>
        <dbReference type="SAM" id="MobiDB-lite"/>
    </source>
</evidence>
<dbReference type="SUPFAM" id="SSF57756">
    <property type="entry name" value="Retrovirus zinc finger-like domains"/>
    <property type="match status" value="1"/>
</dbReference>
<feature type="coiled-coil region" evidence="2">
    <location>
        <begin position="49"/>
        <end position="83"/>
    </location>
</feature>
<sequence>MNQNYYDPNLCYNSNSSGFDQYQPPQYSVTHQPLHIKSMADLLLEEKLSQALQALCEKLNKNVQEKQEEKNVAEEQAAKVSSQYWKPPIYYDDDDDDEESSIPLRDIISELPLSFAIAPDFPITDSLIMEDEHLNTIPETESDEENESSVKDLNLTPSESEDLSEDLSDYKSECDVPVCDDSSSKNEGLDDIVSIPPGKEIDQLDAIPDSVQSLLNRANSIIFLIEEFVGELAPIDPIPPGIVEADFDPKEDILLGLKRLHGFLEVTAAQVHNGNYAKWFGINKWYQSLALRNFNLEDMELESINSGPTAKLPILKLVPHTSQENGITVTKMSTPATAEEKTDKKNDVKSRGLLLIALLNEHHLTFSQYPDAKSMFASIETIFGGNAATKKTQKTLLKQQYENFSATSAESLDSIFNRLQKIVKKTFGTSSGGQNLAFMTTQSSSSTNDANTAYLQVSAASPIVNAPSLQDLEQIDEDDLEAMDLKWQLSLLSMRAKKYYQRTGKKIFINANDIAGYDQSKVECYNCHKLGHFARECRAPRSKEGQFRNQDNTRKQGNNKDTSLKEMLAIGGVGFNWSDMAEEQVQTNMALMAFSDSEVKIVSPYDNQKIHKALLGFYEQNEFYFTCEE</sequence>
<keyword evidence="2" id="KW-0175">Coiled coil</keyword>
<name>A0ABQ5D9C9_9ASTR</name>
<evidence type="ECO:0000313" key="5">
    <source>
        <dbReference type="EMBL" id="GJT33719.1"/>
    </source>
</evidence>
<evidence type="ECO:0000256" key="2">
    <source>
        <dbReference type="SAM" id="Coils"/>
    </source>
</evidence>
<evidence type="ECO:0000256" key="1">
    <source>
        <dbReference type="PROSITE-ProRule" id="PRU00047"/>
    </source>
</evidence>
<dbReference type="Pfam" id="PF00098">
    <property type="entry name" value="zf-CCHC"/>
    <property type="match status" value="1"/>
</dbReference>
<keyword evidence="1" id="KW-0479">Metal-binding</keyword>
<dbReference type="Gene3D" id="4.10.60.10">
    <property type="entry name" value="Zinc finger, CCHC-type"/>
    <property type="match status" value="1"/>
</dbReference>
<dbReference type="SMART" id="SM00343">
    <property type="entry name" value="ZnF_C2HC"/>
    <property type="match status" value="1"/>
</dbReference>
<feature type="compositionally biased region" description="Basic and acidic residues" evidence="3">
    <location>
        <begin position="541"/>
        <end position="554"/>
    </location>
</feature>